<feature type="transmembrane region" description="Helical" evidence="1">
    <location>
        <begin position="45"/>
        <end position="68"/>
    </location>
</feature>
<protein>
    <recommendedName>
        <fullName evidence="4">Transmembrane protein</fullName>
    </recommendedName>
</protein>
<keyword evidence="2" id="KW-1185">Reference proteome</keyword>
<dbReference type="AlphaFoldDB" id="A0AA85GHZ5"/>
<evidence type="ECO:0000313" key="2">
    <source>
        <dbReference type="Proteomes" id="UP000050792"/>
    </source>
</evidence>
<evidence type="ECO:0000256" key="1">
    <source>
        <dbReference type="SAM" id="Phobius"/>
    </source>
</evidence>
<accession>A0AA85GHZ5</accession>
<evidence type="ECO:0008006" key="4">
    <source>
        <dbReference type="Google" id="ProtNLM"/>
    </source>
</evidence>
<keyword evidence="1" id="KW-0472">Membrane</keyword>
<organism evidence="2 3">
    <name type="scientific">Schistosoma rodhaini</name>
    <dbReference type="NCBI Taxonomy" id="6188"/>
    <lineage>
        <taxon>Eukaryota</taxon>
        <taxon>Metazoa</taxon>
        <taxon>Spiralia</taxon>
        <taxon>Lophotrochozoa</taxon>
        <taxon>Platyhelminthes</taxon>
        <taxon>Trematoda</taxon>
        <taxon>Digenea</taxon>
        <taxon>Strigeidida</taxon>
        <taxon>Schistosomatoidea</taxon>
        <taxon>Schistosomatidae</taxon>
        <taxon>Schistosoma</taxon>
    </lineage>
</organism>
<feature type="transmembrane region" description="Helical" evidence="1">
    <location>
        <begin position="83"/>
        <end position="111"/>
    </location>
</feature>
<reference evidence="3" key="2">
    <citation type="submission" date="2023-11" db="UniProtKB">
        <authorList>
            <consortium name="WormBaseParasite"/>
        </authorList>
    </citation>
    <scope>IDENTIFICATION</scope>
</reference>
<evidence type="ECO:0000313" key="3">
    <source>
        <dbReference type="WBParaSite" id="SRDH1_95150.1"/>
    </source>
</evidence>
<keyword evidence="1" id="KW-0812">Transmembrane</keyword>
<reference evidence="2" key="1">
    <citation type="submission" date="2022-06" db="EMBL/GenBank/DDBJ databases">
        <authorList>
            <person name="Berger JAMES D."/>
            <person name="Berger JAMES D."/>
        </authorList>
    </citation>
    <scope>NUCLEOTIDE SEQUENCE [LARGE SCALE GENOMIC DNA]</scope>
</reference>
<dbReference type="WBParaSite" id="SRDH1_95150.1">
    <property type="protein sequence ID" value="SRDH1_95150.1"/>
    <property type="gene ID" value="SRDH1_95150"/>
</dbReference>
<sequence length="141" mass="16358">MTILYINLFYKFIFLSYLMVTKRNNQTNKSELNIQLIKQRKPTTLQTLIATILLCSLTIILILIGISLKLTYGPSLYYRDENYWLAVIGLTLIAIALPIGITSICLLNTLFRIKQYIKYIEARKQILESQVTETKSDKVIY</sequence>
<keyword evidence="1" id="KW-1133">Transmembrane helix</keyword>
<proteinExistence type="predicted"/>
<name>A0AA85GHZ5_9TREM</name>
<dbReference type="Proteomes" id="UP000050792">
    <property type="component" value="Unassembled WGS sequence"/>
</dbReference>
<feature type="transmembrane region" description="Helical" evidence="1">
    <location>
        <begin position="6"/>
        <end position="24"/>
    </location>
</feature>